<dbReference type="AlphaFoldDB" id="A0ABD1EPH3"/>
<dbReference type="Proteomes" id="UP001566132">
    <property type="component" value="Unassembled WGS sequence"/>
</dbReference>
<proteinExistence type="predicted"/>
<gene>
    <name evidence="2" type="ORF">ABEB36_009207</name>
</gene>
<evidence type="ECO:0000313" key="3">
    <source>
        <dbReference type="Proteomes" id="UP001566132"/>
    </source>
</evidence>
<organism evidence="2 3">
    <name type="scientific">Hypothenemus hampei</name>
    <name type="common">Coffee berry borer</name>
    <dbReference type="NCBI Taxonomy" id="57062"/>
    <lineage>
        <taxon>Eukaryota</taxon>
        <taxon>Metazoa</taxon>
        <taxon>Ecdysozoa</taxon>
        <taxon>Arthropoda</taxon>
        <taxon>Hexapoda</taxon>
        <taxon>Insecta</taxon>
        <taxon>Pterygota</taxon>
        <taxon>Neoptera</taxon>
        <taxon>Endopterygota</taxon>
        <taxon>Coleoptera</taxon>
        <taxon>Polyphaga</taxon>
        <taxon>Cucujiformia</taxon>
        <taxon>Curculionidae</taxon>
        <taxon>Scolytinae</taxon>
        <taxon>Hypothenemus</taxon>
    </lineage>
</organism>
<sequence>MQRLRKAIKQDPVNYKESKKRERERYYRRKEQGMIKPIADLSRREQRSLRKNWRIRSKKSYDKRKGLEKQVNHLEILPSSLVQIDLPGDPILMLQHSDMLKAPTPRSSAGKKRSRRNRKMLKSKIKELEKKLKQESSLKEKYRKRLYRQREKEREQHVNSPNKKVKTMVRGQKLTPTIYRALLFGEVLSAQAKKNLSNTVNREEKRKLVSTISGRIIKKYKCQGRLETLASSRLCQPKNIKLNCKEKEIVILDYNPNEVAKYEKWVLKKEMLVIKGKQKQCTKKVKELITCTEQQLVLE</sequence>
<feature type="compositionally biased region" description="Basic residues" evidence="1">
    <location>
        <begin position="109"/>
        <end position="120"/>
    </location>
</feature>
<feature type="region of interest" description="Disordered" evidence="1">
    <location>
        <begin position="100"/>
        <end position="120"/>
    </location>
</feature>
<reference evidence="2 3" key="1">
    <citation type="submission" date="2024-05" db="EMBL/GenBank/DDBJ databases">
        <title>Genetic variation in Jamaican populations of the coffee berry borer (Hypothenemus hampei).</title>
        <authorList>
            <person name="Errbii M."/>
            <person name="Myrie A."/>
        </authorList>
    </citation>
    <scope>NUCLEOTIDE SEQUENCE [LARGE SCALE GENOMIC DNA]</scope>
    <source>
        <strain evidence="2">JA-Hopewell-2020-01-JO</strain>
        <tissue evidence="2">Whole body</tissue>
    </source>
</reference>
<accession>A0ABD1EPH3</accession>
<feature type="region of interest" description="Disordered" evidence="1">
    <location>
        <begin position="1"/>
        <end position="31"/>
    </location>
</feature>
<keyword evidence="3" id="KW-1185">Reference proteome</keyword>
<evidence type="ECO:0000313" key="2">
    <source>
        <dbReference type="EMBL" id="KAL1498400.1"/>
    </source>
</evidence>
<feature type="region of interest" description="Disordered" evidence="1">
    <location>
        <begin position="148"/>
        <end position="169"/>
    </location>
</feature>
<feature type="compositionally biased region" description="Basic and acidic residues" evidence="1">
    <location>
        <begin position="14"/>
        <end position="31"/>
    </location>
</feature>
<evidence type="ECO:0000256" key="1">
    <source>
        <dbReference type="SAM" id="MobiDB-lite"/>
    </source>
</evidence>
<dbReference type="EMBL" id="JBDJPC010000006">
    <property type="protein sequence ID" value="KAL1498400.1"/>
    <property type="molecule type" value="Genomic_DNA"/>
</dbReference>
<comment type="caution">
    <text evidence="2">The sequence shown here is derived from an EMBL/GenBank/DDBJ whole genome shotgun (WGS) entry which is preliminary data.</text>
</comment>
<feature type="compositionally biased region" description="Basic and acidic residues" evidence="1">
    <location>
        <begin position="148"/>
        <end position="157"/>
    </location>
</feature>
<protein>
    <submittedName>
        <fullName evidence="2">Uncharacterized protein</fullName>
    </submittedName>
</protein>
<name>A0ABD1EPH3_HYPHA</name>